<comment type="similarity">
    <text evidence="7">Belongs to the glycosyltransferase 87 family.</text>
</comment>
<gene>
    <name evidence="10" type="ORF">GII31_06470</name>
</gene>
<evidence type="ECO:0000256" key="9">
    <source>
        <dbReference type="SAM" id="Phobius"/>
    </source>
</evidence>
<dbReference type="InterPro" id="IPR018584">
    <property type="entry name" value="GT87"/>
</dbReference>
<proteinExistence type="inferred from homology"/>
<keyword evidence="11" id="KW-1185">Reference proteome</keyword>
<evidence type="ECO:0000256" key="3">
    <source>
        <dbReference type="ARBA" id="ARBA00022679"/>
    </source>
</evidence>
<feature type="transmembrane region" description="Helical" evidence="9">
    <location>
        <begin position="21"/>
        <end position="40"/>
    </location>
</feature>
<dbReference type="Pfam" id="PF09594">
    <property type="entry name" value="GT87"/>
    <property type="match status" value="1"/>
</dbReference>
<dbReference type="Proteomes" id="UP001059836">
    <property type="component" value="Chromosome"/>
</dbReference>
<evidence type="ECO:0000256" key="1">
    <source>
        <dbReference type="ARBA" id="ARBA00004651"/>
    </source>
</evidence>
<evidence type="ECO:0000256" key="6">
    <source>
        <dbReference type="ARBA" id="ARBA00023136"/>
    </source>
</evidence>
<feature type="region of interest" description="Disordered" evidence="8">
    <location>
        <begin position="426"/>
        <end position="451"/>
    </location>
</feature>
<organism evidence="10 11">
    <name type="scientific">Gordonia pseudamarae</name>
    <dbReference type="NCBI Taxonomy" id="2831662"/>
    <lineage>
        <taxon>Bacteria</taxon>
        <taxon>Bacillati</taxon>
        <taxon>Actinomycetota</taxon>
        <taxon>Actinomycetes</taxon>
        <taxon>Mycobacteriales</taxon>
        <taxon>Gordoniaceae</taxon>
        <taxon>Gordonia</taxon>
    </lineage>
</organism>
<accession>A0ABX6IH14</accession>
<feature type="transmembrane region" description="Helical" evidence="9">
    <location>
        <begin position="330"/>
        <end position="347"/>
    </location>
</feature>
<name>A0ABX6IH14_9ACTN</name>
<protein>
    <submittedName>
        <fullName evidence="10">DUF2029 domain-containing protein</fullName>
    </submittedName>
</protein>
<dbReference type="EMBL" id="CP045809">
    <property type="protein sequence ID" value="QHN34595.1"/>
    <property type="molecule type" value="Genomic_DNA"/>
</dbReference>
<keyword evidence="3" id="KW-0808">Transferase</keyword>
<keyword evidence="5 9" id="KW-1133">Transmembrane helix</keyword>
<keyword evidence="4 9" id="KW-0812">Transmembrane</keyword>
<evidence type="ECO:0000256" key="7">
    <source>
        <dbReference type="ARBA" id="ARBA00024033"/>
    </source>
</evidence>
<keyword evidence="2" id="KW-1003">Cell membrane</keyword>
<feature type="transmembrane region" description="Helical" evidence="9">
    <location>
        <begin position="233"/>
        <end position="260"/>
    </location>
</feature>
<evidence type="ECO:0000256" key="4">
    <source>
        <dbReference type="ARBA" id="ARBA00022692"/>
    </source>
</evidence>
<feature type="transmembrane region" description="Helical" evidence="9">
    <location>
        <begin position="354"/>
        <end position="371"/>
    </location>
</feature>
<sequence length="451" mass="47624">MLDDALAPHLHRHVGTRHVEATAYLMFGCGAYALYVLSGFDTHVTWAHSAAIGYCSAAFIGLAPFSLRVSRTALARVVATAGSVIVPFITLTSGQHPMQSEIDVVTRSGDLLLSSGIPYLPDATSVSDINPYLPMMAVFGVPRALLERTGIDTGSAWNAVGDPRLWCALIAGIAIWGSLRILGALNWWTAGAVLLFIASPTVALELCASGVDLPLAGLLILALALVARRHLVTGAICLAAAAAIKWVALLALPIVAAFLLARFGRGALARFSAVLAAASAAFILPAMLSLSDTIAQVFEFPTGNGPVSTPARSPMPGVLLAEFGPAGRNADMLLLAMCAGVIGLCLLRHPPRTFEAMATYLAVGLTCFFLLAPVGRFGYLLIPMLLIGLAGIVYRQTHPHQVLLNRHLTAMAATPALIHRFTPARPPVTGRRPWPKWRTRPTGPAGYARAT</sequence>
<keyword evidence="6 9" id="KW-0472">Membrane</keyword>
<evidence type="ECO:0000256" key="2">
    <source>
        <dbReference type="ARBA" id="ARBA00022475"/>
    </source>
</evidence>
<dbReference type="RefSeq" id="WP_213247872.1">
    <property type="nucleotide sequence ID" value="NZ_CP045806.1"/>
</dbReference>
<feature type="transmembrane region" description="Helical" evidence="9">
    <location>
        <begin position="194"/>
        <end position="227"/>
    </location>
</feature>
<evidence type="ECO:0000256" key="5">
    <source>
        <dbReference type="ARBA" id="ARBA00022989"/>
    </source>
</evidence>
<feature type="transmembrane region" description="Helical" evidence="9">
    <location>
        <begin position="267"/>
        <end position="288"/>
    </location>
</feature>
<comment type="subcellular location">
    <subcellularLocation>
        <location evidence="1">Cell membrane</location>
        <topology evidence="1">Multi-pass membrane protein</topology>
    </subcellularLocation>
</comment>
<feature type="transmembrane region" description="Helical" evidence="9">
    <location>
        <begin position="46"/>
        <end position="66"/>
    </location>
</feature>
<evidence type="ECO:0000256" key="8">
    <source>
        <dbReference type="SAM" id="MobiDB-lite"/>
    </source>
</evidence>
<evidence type="ECO:0000313" key="11">
    <source>
        <dbReference type="Proteomes" id="UP001059836"/>
    </source>
</evidence>
<feature type="transmembrane region" description="Helical" evidence="9">
    <location>
        <begin position="73"/>
        <end position="91"/>
    </location>
</feature>
<evidence type="ECO:0000313" key="10">
    <source>
        <dbReference type="EMBL" id="QHN34595.1"/>
    </source>
</evidence>
<reference evidence="10" key="1">
    <citation type="journal article" date="2021" name="Nat. Microbiol.">
        <title>Cocultivation of an ultrasmall environmental parasitic bacterium with lytic ability against bacteria associated with wastewater foams.</title>
        <authorList>
            <person name="Batinovic S."/>
            <person name="Rose J.J.A."/>
            <person name="Ratcliffe J."/>
            <person name="Seviour R.J."/>
            <person name="Petrovski S."/>
        </authorList>
    </citation>
    <scope>NUCLEOTIDE SEQUENCE</scope>
    <source>
        <strain evidence="10">CON9</strain>
    </source>
</reference>
<feature type="transmembrane region" description="Helical" evidence="9">
    <location>
        <begin position="163"/>
        <end position="182"/>
    </location>
</feature>